<dbReference type="CDD" id="cd23992">
    <property type="entry name" value="PBP_GOBP"/>
    <property type="match status" value="1"/>
</dbReference>
<gene>
    <name evidence="2" type="primary">105261914</name>
    <name evidence="4" type="synonym">LOC105261914</name>
</gene>
<dbReference type="InterPro" id="IPR036728">
    <property type="entry name" value="PBP_GOBP_sf"/>
</dbReference>
<feature type="signal peptide" evidence="1">
    <location>
        <begin position="1"/>
        <end position="21"/>
    </location>
</feature>
<sequence>MRFIHICNILVLLLAFGWVKADSDEDFQKIIKTCEIEVPVVEEDLQAFMKSKMDPAKATPAIKCQGKCILEKQGYFVKGVFDDKAFLEKALNHPALKDRHAEVTKTVDMCKTKTGADDCETAFNIGMCLRENKDFVFGESS</sequence>
<keyword evidence="3" id="KW-1185">Reference proteome</keyword>
<proteinExistence type="predicted"/>
<dbReference type="Proteomes" id="UP001652621">
    <property type="component" value="Unplaced"/>
</dbReference>
<dbReference type="GeneID" id="105261914"/>
<dbReference type="SUPFAM" id="SSF47565">
    <property type="entry name" value="Insect pheromone/odorant-binding proteins"/>
    <property type="match status" value="1"/>
</dbReference>
<keyword evidence="1" id="KW-0732">Signal</keyword>
<evidence type="ECO:0000313" key="4">
    <source>
        <dbReference type="RefSeq" id="XP_011293219.1"/>
    </source>
</evidence>
<protein>
    <submittedName>
        <fullName evidence="4">General odorant-binding protein 56h-like</fullName>
    </submittedName>
</protein>
<dbReference type="GO" id="GO:0005549">
    <property type="term" value="F:odorant binding"/>
    <property type="evidence" value="ECO:0007669"/>
    <property type="project" value="InterPro"/>
</dbReference>
<accession>A0A1I8NK62</accession>
<organism evidence="2">
    <name type="scientific">Musca domestica</name>
    <name type="common">House fly</name>
    <dbReference type="NCBI Taxonomy" id="7370"/>
    <lineage>
        <taxon>Eukaryota</taxon>
        <taxon>Metazoa</taxon>
        <taxon>Ecdysozoa</taxon>
        <taxon>Arthropoda</taxon>
        <taxon>Hexapoda</taxon>
        <taxon>Insecta</taxon>
        <taxon>Pterygota</taxon>
        <taxon>Neoptera</taxon>
        <taxon>Endopterygota</taxon>
        <taxon>Diptera</taxon>
        <taxon>Brachycera</taxon>
        <taxon>Muscomorpha</taxon>
        <taxon>Muscoidea</taxon>
        <taxon>Muscidae</taxon>
        <taxon>Musca</taxon>
    </lineage>
</organism>
<dbReference type="Gene3D" id="1.10.238.20">
    <property type="entry name" value="Pheromone/general odorant binding protein domain"/>
    <property type="match status" value="1"/>
</dbReference>
<name>A0A1I8NK62_MUSDO</name>
<dbReference type="OrthoDB" id="8194670at2759"/>
<reference evidence="2" key="1">
    <citation type="submission" date="2020-05" db="UniProtKB">
        <authorList>
            <consortium name="EnsemblMetazoa"/>
        </authorList>
    </citation>
    <scope>IDENTIFICATION</scope>
    <source>
        <strain evidence="2">Aabys</strain>
    </source>
</reference>
<dbReference type="RefSeq" id="XP_011293219.1">
    <property type="nucleotide sequence ID" value="XM_011294917.2"/>
</dbReference>
<dbReference type="VEuPathDB" id="VectorBase:MDOMA2_000250"/>
<dbReference type="SMART" id="SM00708">
    <property type="entry name" value="PhBP"/>
    <property type="match status" value="1"/>
</dbReference>
<dbReference type="Pfam" id="PF01395">
    <property type="entry name" value="PBP_GOBP"/>
    <property type="match status" value="1"/>
</dbReference>
<dbReference type="EnsemblMetazoa" id="MDOA016475-RA">
    <property type="protein sequence ID" value="MDOA016475-PA"/>
    <property type="gene ID" value="MDOA016475"/>
</dbReference>
<evidence type="ECO:0000313" key="3">
    <source>
        <dbReference type="Proteomes" id="UP001652621"/>
    </source>
</evidence>
<evidence type="ECO:0000256" key="1">
    <source>
        <dbReference type="SAM" id="SignalP"/>
    </source>
</evidence>
<dbReference type="VEuPathDB" id="VectorBase:MDOA016475"/>
<dbReference type="InterPro" id="IPR006170">
    <property type="entry name" value="PBP/GOBP"/>
</dbReference>
<dbReference type="AlphaFoldDB" id="A0A1I8NK62"/>
<reference evidence="4" key="2">
    <citation type="submission" date="2025-04" db="UniProtKB">
        <authorList>
            <consortium name="RefSeq"/>
        </authorList>
    </citation>
    <scope>IDENTIFICATION</scope>
    <source>
        <strain evidence="4">Aabys</strain>
    </source>
</reference>
<evidence type="ECO:0000313" key="2">
    <source>
        <dbReference type="EnsemblMetazoa" id="MDOA016475-PA"/>
    </source>
</evidence>
<dbReference type="KEGG" id="mde:105261914"/>
<feature type="chain" id="PRO_5044561799" evidence="1">
    <location>
        <begin position="22"/>
        <end position="141"/>
    </location>
</feature>